<dbReference type="InterPro" id="IPR014724">
    <property type="entry name" value="RNA_pol_RPB2_OB-fold"/>
</dbReference>
<feature type="domain" description="DNA-directed RNA polymerase subunit 2 hybrid-binding" evidence="13">
    <location>
        <begin position="430"/>
        <end position="800"/>
    </location>
</feature>
<dbReference type="Pfam" id="PF04565">
    <property type="entry name" value="RNA_pol_Rpb2_3"/>
    <property type="match status" value="1"/>
</dbReference>
<organism evidence="19 20">
    <name type="scientific">Thecamonas trahens ATCC 50062</name>
    <dbReference type="NCBI Taxonomy" id="461836"/>
    <lineage>
        <taxon>Eukaryota</taxon>
        <taxon>Apusozoa</taxon>
        <taxon>Apusomonadida</taxon>
        <taxon>Apusomonadidae</taxon>
        <taxon>Thecamonas</taxon>
    </lineage>
</organism>
<dbReference type="FunFam" id="3.90.1100.10:FF:000021">
    <property type="entry name" value="DNA-directed RNA polymerase subunit beta"/>
    <property type="match status" value="1"/>
</dbReference>
<evidence type="ECO:0000256" key="7">
    <source>
        <dbReference type="ARBA" id="ARBA00022833"/>
    </source>
</evidence>
<dbReference type="InterPro" id="IPR007642">
    <property type="entry name" value="RNA_pol_Rpb2_2"/>
</dbReference>
<dbReference type="Pfam" id="PF04566">
    <property type="entry name" value="RNA_pol_Rpb2_4"/>
    <property type="match status" value="1"/>
</dbReference>
<dbReference type="GO" id="GO:0005634">
    <property type="term" value="C:nucleus"/>
    <property type="evidence" value="ECO:0007669"/>
    <property type="project" value="UniProtKB-SubCell"/>
</dbReference>
<feature type="domain" description="RNA polymerase Rpb2" evidence="17">
    <location>
        <begin position="298"/>
        <end position="358"/>
    </location>
</feature>
<dbReference type="Gene3D" id="3.90.1800.10">
    <property type="entry name" value="RNA polymerase alpha subunit dimerisation domain"/>
    <property type="match status" value="1"/>
</dbReference>
<dbReference type="Pfam" id="PF04561">
    <property type="entry name" value="RNA_pol_Rpb2_2"/>
    <property type="match status" value="1"/>
</dbReference>
<dbReference type="Gene3D" id="2.40.50.150">
    <property type="match status" value="1"/>
</dbReference>
<dbReference type="GO" id="GO:0000428">
    <property type="term" value="C:DNA-directed RNA polymerase complex"/>
    <property type="evidence" value="ECO:0007669"/>
    <property type="project" value="UniProtKB-KW"/>
</dbReference>
<comment type="catalytic activity">
    <reaction evidence="10 12">
        <text>RNA(n) + a ribonucleoside 5'-triphosphate = RNA(n+1) + diphosphate</text>
        <dbReference type="Rhea" id="RHEA:21248"/>
        <dbReference type="Rhea" id="RHEA-COMP:14527"/>
        <dbReference type="Rhea" id="RHEA-COMP:17342"/>
        <dbReference type="ChEBI" id="CHEBI:33019"/>
        <dbReference type="ChEBI" id="CHEBI:61557"/>
        <dbReference type="ChEBI" id="CHEBI:140395"/>
        <dbReference type="EC" id="2.7.7.6"/>
    </reaction>
</comment>
<dbReference type="Pfam" id="PF00562">
    <property type="entry name" value="RNA_pol_Rpb2_6"/>
    <property type="match status" value="1"/>
</dbReference>
<dbReference type="AlphaFoldDB" id="A0A0L0DSZ5"/>
<dbReference type="GO" id="GO:0003899">
    <property type="term" value="F:DNA-directed RNA polymerase activity"/>
    <property type="evidence" value="ECO:0007669"/>
    <property type="project" value="UniProtKB-EC"/>
</dbReference>
<feature type="domain" description="RNA polymerase Rpb2" evidence="16">
    <location>
        <begin position="197"/>
        <end position="261"/>
    </location>
</feature>
<evidence type="ECO:0000256" key="5">
    <source>
        <dbReference type="ARBA" id="ARBA00022695"/>
    </source>
</evidence>
<dbReference type="InterPro" id="IPR007120">
    <property type="entry name" value="DNA-dir_RNAP_su2_dom"/>
</dbReference>
<dbReference type="FunFam" id="2.40.270.10:FF:000006">
    <property type="entry name" value="DNA-directed RNA polymerase subunit beta"/>
    <property type="match status" value="1"/>
</dbReference>
<evidence type="ECO:0000256" key="11">
    <source>
        <dbReference type="RuleBase" id="RU000434"/>
    </source>
</evidence>
<comment type="function">
    <text evidence="12">DNA-dependent RNA polymerase catalyzes the transcription of DNA into RNA using the four ribonucleoside triphosphates as substrates.</text>
</comment>
<proteinExistence type="inferred from homology"/>
<dbReference type="InterPro" id="IPR007641">
    <property type="entry name" value="RNA_pol_Rpb2_7"/>
</dbReference>
<dbReference type="InterPro" id="IPR037033">
    <property type="entry name" value="DNA-dir_RNAP_su2_hyb_sf"/>
</dbReference>
<keyword evidence="20" id="KW-1185">Reference proteome</keyword>
<dbReference type="GO" id="GO:0003677">
    <property type="term" value="F:DNA binding"/>
    <property type="evidence" value="ECO:0007669"/>
    <property type="project" value="InterPro"/>
</dbReference>
<evidence type="ECO:0000256" key="10">
    <source>
        <dbReference type="ARBA" id="ARBA00048552"/>
    </source>
</evidence>
<dbReference type="GO" id="GO:0032549">
    <property type="term" value="F:ribonucleoside binding"/>
    <property type="evidence" value="ECO:0007669"/>
    <property type="project" value="InterPro"/>
</dbReference>
<feature type="domain" description="RNA polymerase Rpb2" evidence="15">
    <location>
        <begin position="1"/>
        <end position="121"/>
    </location>
</feature>
<dbReference type="InterPro" id="IPR007645">
    <property type="entry name" value="RNA_pol_Rpb2_3"/>
</dbReference>
<gene>
    <name evidence="19" type="ORF">AMSG_10747</name>
</gene>
<sequence>MGVTSDMEVVALVGSEHQRALAASLEEAGATGVSTQEQALAYIAARMQAHSRRGYGSGRKSRTEDARELLASVVLSHIPVSAFNYHAKVVYLAVMIRRIFEAVARGGAVDDKDYYGNKRLELAGQLLALLFEDLFKNLNAQLRKHAETVLSKQNRAAAFDVTKWIRHDTITNGMVRAISTGNWSLRRFKMERAGVTQVLSRLSFIAAMGMMTRISSQFEKSRKVSGPRALQPSQWGMLCPSDTPEGESCGLVKNLALLTHVTTDSSDDELAALAYGLGVEPISMVSGFEINTPGVYLVFVNGLILGIHAAPNELVAGLRALRRVGRLSPFISIYRNDERETVHVATDGGRLCRPLIICDEASGQPRVGAVELAELRQGLRSFDDFVADGLIEFLDVNEENGAHIALYEREIVPGLTTHLELEPLTLLGVCAGLIPYPHHNQSPRNTYQCAMGKQAIGAIAYNQLTRIDTLLYTLVYPQRPLVQTKTIELIGFHKLPAGQNAMVAVMSYSGYDIEDASVLNKASLDRGYGRCTVYRKYAASIRQYPNQTIDRISARPADVEPGSQYEILDEDGICEVGLAVQEGNVMIKKESPVNTSENLANLDAQNTTLYQPSPLRWKLSIPNVVDKVMITSNASSSVVIKVLMRSTRRPEVGDKFSSRHGQKGVCGLIVEQEDMPFTDEGIVPDMVMNPHGFPSRMTCGKLLELMGGKAGAIEGAFHDGTVFAGDPVGELCAALIGAGYSYSGKDYLTSGITGEPLSAYVFFGPIYYQKLKHMVMDKMHARARGPRAVLTRQPTEGRSRSGGLRLGEMERDCLIAHGTSALLIERLMVSSDAFTVHVCRECGLIGYKDWCQYCRATASLSAVQLPYAAKLLVQELASMNVVARMRLEPL</sequence>
<keyword evidence="3 12" id="KW-0240">DNA-directed RNA polymerase</keyword>
<dbReference type="SUPFAM" id="SSF64484">
    <property type="entry name" value="beta and beta-prime subunits of DNA dependent RNA-polymerase"/>
    <property type="match status" value="1"/>
</dbReference>
<evidence type="ECO:0000256" key="9">
    <source>
        <dbReference type="ARBA" id="ARBA00023242"/>
    </source>
</evidence>
<keyword evidence="8 12" id="KW-0804">Transcription</keyword>
<evidence type="ECO:0000256" key="3">
    <source>
        <dbReference type="ARBA" id="ARBA00022478"/>
    </source>
</evidence>
<dbReference type="Gene3D" id="3.90.1100.10">
    <property type="match status" value="1"/>
</dbReference>
<dbReference type="RefSeq" id="XP_013753199.1">
    <property type="nucleotide sequence ID" value="XM_013897745.1"/>
</dbReference>
<dbReference type="Pfam" id="PF04560">
    <property type="entry name" value="RNA_pol_Rpb2_7"/>
    <property type="match status" value="1"/>
</dbReference>
<comment type="similarity">
    <text evidence="2 11">Belongs to the RNA polymerase beta chain family.</text>
</comment>
<dbReference type="CDD" id="cd00653">
    <property type="entry name" value="RNA_pol_B_RPB2"/>
    <property type="match status" value="1"/>
</dbReference>
<dbReference type="PROSITE" id="PS01166">
    <property type="entry name" value="RNA_POL_BETA"/>
    <property type="match status" value="1"/>
</dbReference>
<dbReference type="GO" id="GO:0006351">
    <property type="term" value="P:DNA-templated transcription"/>
    <property type="evidence" value="ECO:0007669"/>
    <property type="project" value="InterPro"/>
</dbReference>
<keyword evidence="9" id="KW-0539">Nucleus</keyword>
<dbReference type="OrthoDB" id="10248617at2759"/>
<dbReference type="InterPro" id="IPR007121">
    <property type="entry name" value="RNA_pol_bsu_CS"/>
</dbReference>
<evidence type="ECO:0000259" key="18">
    <source>
        <dbReference type="Pfam" id="PF04567"/>
    </source>
</evidence>
<evidence type="ECO:0000256" key="1">
    <source>
        <dbReference type="ARBA" id="ARBA00004123"/>
    </source>
</evidence>
<dbReference type="Gene3D" id="2.40.270.10">
    <property type="entry name" value="DNA-directed RNA polymerase, subunit 2, domain 6"/>
    <property type="match status" value="1"/>
</dbReference>
<dbReference type="PANTHER" id="PTHR20856">
    <property type="entry name" value="DNA-DIRECTED RNA POLYMERASE I SUBUNIT 2"/>
    <property type="match status" value="1"/>
</dbReference>
<dbReference type="STRING" id="461836.A0A0L0DSZ5"/>
<dbReference type="InterPro" id="IPR007647">
    <property type="entry name" value="RNA_pol_Rpb2_5"/>
</dbReference>
<dbReference type="eggNOG" id="KOG0215">
    <property type="taxonomic scope" value="Eukaryota"/>
</dbReference>
<comment type="subcellular location">
    <subcellularLocation>
        <location evidence="1">Nucleus</location>
    </subcellularLocation>
</comment>
<keyword evidence="4 12" id="KW-0808">Transferase</keyword>
<accession>A0A0L0DSZ5</accession>
<evidence type="ECO:0000259" key="16">
    <source>
        <dbReference type="Pfam" id="PF04565"/>
    </source>
</evidence>
<dbReference type="Proteomes" id="UP000054408">
    <property type="component" value="Unassembled WGS sequence"/>
</dbReference>
<evidence type="ECO:0000259" key="15">
    <source>
        <dbReference type="Pfam" id="PF04561"/>
    </source>
</evidence>
<dbReference type="FunFam" id="3.90.1800.10:FF:000002">
    <property type="entry name" value="DNA-directed RNA polymerase subunit beta"/>
    <property type="match status" value="1"/>
</dbReference>
<evidence type="ECO:0000259" key="17">
    <source>
        <dbReference type="Pfam" id="PF04566"/>
    </source>
</evidence>
<dbReference type="EMBL" id="GL349496">
    <property type="protein sequence ID" value="KNC55141.1"/>
    <property type="molecule type" value="Genomic_DNA"/>
</dbReference>
<evidence type="ECO:0000313" key="19">
    <source>
        <dbReference type="EMBL" id="KNC55141.1"/>
    </source>
</evidence>
<evidence type="ECO:0000256" key="4">
    <source>
        <dbReference type="ARBA" id="ARBA00022679"/>
    </source>
</evidence>
<evidence type="ECO:0000256" key="8">
    <source>
        <dbReference type="ARBA" id="ARBA00023163"/>
    </source>
</evidence>
<evidence type="ECO:0000259" key="13">
    <source>
        <dbReference type="Pfam" id="PF00562"/>
    </source>
</evidence>
<evidence type="ECO:0000313" key="20">
    <source>
        <dbReference type="Proteomes" id="UP000054408"/>
    </source>
</evidence>
<protein>
    <recommendedName>
        <fullName evidence="12">DNA-directed RNA polymerase subunit beta</fullName>
        <ecNumber evidence="12">2.7.7.6</ecNumber>
    </recommendedName>
</protein>
<dbReference type="Pfam" id="PF04567">
    <property type="entry name" value="RNA_pol_Rpb2_5"/>
    <property type="match status" value="1"/>
</dbReference>
<dbReference type="GeneID" id="25568899"/>
<dbReference type="InterPro" id="IPR007646">
    <property type="entry name" value="RNA_pol_Rpb2_4"/>
</dbReference>
<evidence type="ECO:0000256" key="2">
    <source>
        <dbReference type="ARBA" id="ARBA00006835"/>
    </source>
</evidence>
<dbReference type="FunFam" id="2.40.270.10:FF:000011">
    <property type="entry name" value="DNA-directed RNA polymerase subunit beta"/>
    <property type="match status" value="1"/>
</dbReference>
<dbReference type="EC" id="2.7.7.6" evidence="12"/>
<dbReference type="GO" id="GO:0046872">
    <property type="term" value="F:metal ion binding"/>
    <property type="evidence" value="ECO:0007669"/>
    <property type="project" value="UniProtKB-KW"/>
</dbReference>
<evidence type="ECO:0000259" key="14">
    <source>
        <dbReference type="Pfam" id="PF04560"/>
    </source>
</evidence>
<evidence type="ECO:0000256" key="12">
    <source>
        <dbReference type="RuleBase" id="RU363031"/>
    </source>
</evidence>
<evidence type="ECO:0000256" key="6">
    <source>
        <dbReference type="ARBA" id="ARBA00022723"/>
    </source>
</evidence>
<keyword evidence="6" id="KW-0479">Metal-binding</keyword>
<reference evidence="19 20" key="1">
    <citation type="submission" date="2010-05" db="EMBL/GenBank/DDBJ databases">
        <title>The Genome Sequence of Thecamonas trahens ATCC 50062.</title>
        <authorList>
            <consortium name="The Broad Institute Genome Sequencing Platform"/>
            <person name="Russ C."/>
            <person name="Cuomo C."/>
            <person name="Shea T."/>
            <person name="Young S.K."/>
            <person name="Zeng Q."/>
            <person name="Koehrsen M."/>
            <person name="Haas B."/>
            <person name="Borodovsky M."/>
            <person name="Guigo R."/>
            <person name="Alvarado L."/>
            <person name="Berlin A."/>
            <person name="Bochicchio J."/>
            <person name="Borenstein D."/>
            <person name="Chapman S."/>
            <person name="Chen Z."/>
            <person name="Freedman E."/>
            <person name="Gellesch M."/>
            <person name="Goldberg J."/>
            <person name="Griggs A."/>
            <person name="Gujja S."/>
            <person name="Heilman E."/>
            <person name="Heiman D."/>
            <person name="Hepburn T."/>
            <person name="Howarth C."/>
            <person name="Jen D."/>
            <person name="Larson L."/>
            <person name="Mehta T."/>
            <person name="Park D."/>
            <person name="Pearson M."/>
            <person name="Roberts A."/>
            <person name="Saif S."/>
            <person name="Shenoy N."/>
            <person name="Sisk P."/>
            <person name="Stolte C."/>
            <person name="Sykes S."/>
            <person name="Thomson T."/>
            <person name="Walk T."/>
            <person name="White J."/>
            <person name="Yandava C."/>
            <person name="Burger G."/>
            <person name="Gray M.W."/>
            <person name="Holland P.W.H."/>
            <person name="King N."/>
            <person name="Lang F.B.F."/>
            <person name="Roger A.J."/>
            <person name="Ruiz-Trillo I."/>
            <person name="Lander E."/>
            <person name="Nusbaum C."/>
        </authorList>
    </citation>
    <scope>NUCLEOTIDE SEQUENCE [LARGE SCALE GENOMIC DNA]</scope>
    <source>
        <strain evidence="19 20">ATCC 50062</strain>
    </source>
</reference>
<keyword evidence="7" id="KW-0862">Zinc</keyword>
<dbReference type="InterPro" id="IPR015712">
    <property type="entry name" value="DNA-dir_RNA_pol_su2"/>
</dbReference>
<feature type="domain" description="RNA polymerase Rpb2" evidence="14">
    <location>
        <begin position="802"/>
        <end position="886"/>
    </location>
</feature>
<name>A0A0L0DSZ5_THETB</name>
<feature type="domain" description="RNA polymerase Rpb2" evidence="18">
    <location>
        <begin position="382"/>
        <end position="411"/>
    </location>
</feature>
<keyword evidence="5 12" id="KW-0548">Nucleotidyltransferase</keyword>